<organism evidence="3">
    <name type="scientific">Pseudomonas aeruginosa</name>
    <dbReference type="NCBI Taxonomy" id="287"/>
    <lineage>
        <taxon>Bacteria</taxon>
        <taxon>Pseudomonadati</taxon>
        <taxon>Pseudomonadota</taxon>
        <taxon>Gammaproteobacteria</taxon>
        <taxon>Pseudomonadales</taxon>
        <taxon>Pseudomonadaceae</taxon>
        <taxon>Pseudomonas</taxon>
    </lineage>
</organism>
<evidence type="ECO:0008006" key="4">
    <source>
        <dbReference type="Google" id="ProtNLM"/>
    </source>
</evidence>
<dbReference type="AlphaFoldDB" id="A0A1V0M672"/>
<proteinExistence type="inferred from homology"/>
<dbReference type="Gene3D" id="1.10.10.610">
    <property type="entry name" value="YehU-like"/>
    <property type="match status" value="1"/>
</dbReference>
<comment type="similarity">
    <text evidence="1">Belongs to the UPF0270 family.</text>
</comment>
<dbReference type="InterPro" id="IPR036685">
    <property type="entry name" value="YehU-like_sf"/>
</dbReference>
<dbReference type="EMBL" id="KY494864">
    <property type="protein sequence ID" value="ARD70351.1"/>
    <property type="molecule type" value="Genomic_DNA"/>
</dbReference>
<evidence type="ECO:0000256" key="1">
    <source>
        <dbReference type="ARBA" id="ARBA00006450"/>
    </source>
</evidence>
<accession>A0A1V0M672</accession>
<feature type="region of interest" description="Disordered" evidence="2">
    <location>
        <begin position="1"/>
        <end position="35"/>
    </location>
</feature>
<reference evidence="3" key="1">
    <citation type="submission" date="2017-01" db="EMBL/GenBank/DDBJ databases">
        <title>Complete nucleotide sequence of an IncP-2 blaVIM-2-harboring megaplasmid from Pseudomonas aeruginosa.</title>
        <authorList>
            <person name="Botelho J."/>
            <person name="Grosso F."/>
            <person name="Mabrouk A."/>
            <person name="Peixe L."/>
        </authorList>
    </citation>
    <scope>NUCLEOTIDE SEQUENCE</scope>
    <source>
        <strain evidence="3">FFUP_PS_37</strain>
        <plasmid evidence="3">pJB37</plasmid>
    </source>
</reference>
<dbReference type="Pfam" id="PF06794">
    <property type="entry name" value="UPF0270"/>
    <property type="match status" value="1"/>
</dbReference>
<protein>
    <recommendedName>
        <fullName evidence="4">YheU family protein</fullName>
    </recommendedName>
</protein>
<sequence>MCSTARVGTDNTAGSGTPFNSRGSPHPSRQTRGDPMLIPYDQLQPETLHNLMADFVSRDGTDGGDDTPEAVKIERVMRALKIGEAVILYDVTYQQCILTLRSEVPAEMLKAWS</sequence>
<dbReference type="InterPro" id="IPR010648">
    <property type="entry name" value="UPF0270"/>
</dbReference>
<feature type="compositionally biased region" description="Polar residues" evidence="2">
    <location>
        <begin position="9"/>
        <end position="30"/>
    </location>
</feature>
<dbReference type="SUPFAM" id="SSF118001">
    <property type="entry name" value="YehU-like"/>
    <property type="match status" value="1"/>
</dbReference>
<name>A0A1V0M672_PSEAI</name>
<keyword evidence="3" id="KW-0614">Plasmid</keyword>
<evidence type="ECO:0000256" key="2">
    <source>
        <dbReference type="SAM" id="MobiDB-lite"/>
    </source>
</evidence>
<evidence type="ECO:0000313" key="3">
    <source>
        <dbReference type="EMBL" id="ARD70351.1"/>
    </source>
</evidence>
<geneLocation type="plasmid" evidence="3">
    <name>pJB37</name>
</geneLocation>